<dbReference type="GO" id="GO:0051287">
    <property type="term" value="F:NAD binding"/>
    <property type="evidence" value="ECO:0007669"/>
    <property type="project" value="InterPro"/>
</dbReference>
<keyword evidence="7" id="KW-1185">Reference proteome</keyword>
<dbReference type="eggNOG" id="COG2084">
    <property type="taxonomic scope" value="Bacteria"/>
</dbReference>
<keyword evidence="2" id="KW-0520">NAD</keyword>
<evidence type="ECO:0000256" key="3">
    <source>
        <dbReference type="PIRSR" id="PIRSR000103-1"/>
    </source>
</evidence>
<dbReference type="InterPro" id="IPR036291">
    <property type="entry name" value="NAD(P)-bd_dom_sf"/>
</dbReference>
<dbReference type="InterPro" id="IPR013328">
    <property type="entry name" value="6PGD_dom2"/>
</dbReference>
<dbReference type="InterPro" id="IPR006115">
    <property type="entry name" value="6PGDH_NADP-bd"/>
</dbReference>
<keyword evidence="1" id="KW-0560">Oxidoreductase</keyword>
<name>F2IXH4_POLGS</name>
<dbReference type="PANTHER" id="PTHR22981:SF7">
    <property type="entry name" value="3-HYDROXYISOBUTYRATE DEHYDROGENASE, MITOCHONDRIAL"/>
    <property type="match status" value="1"/>
</dbReference>
<reference evidence="6 7" key="1">
    <citation type="journal article" date="2011" name="J. Bacteriol.">
        <title>Complete genome sequence of Polymorphum gilvum SL003B-26A1T, a crude oil-degrading bacterium from oil-polluted saline soil.</title>
        <authorList>
            <person name="Li S.G."/>
            <person name="Tang Y.Q."/>
            <person name="Nie Y."/>
            <person name="Cai M."/>
            <person name="Wu X.L."/>
        </authorList>
    </citation>
    <scope>NUCLEOTIDE SEQUENCE [LARGE SCALE GENOMIC DNA]</scope>
    <source>
        <strain evidence="7">LMG 25793 / CGMCC 1.9160 / SL003B-26A1</strain>
    </source>
</reference>
<proteinExistence type="predicted"/>
<dbReference type="GO" id="GO:0016616">
    <property type="term" value="F:oxidoreductase activity, acting on the CH-OH group of donors, NAD or NADP as acceptor"/>
    <property type="evidence" value="ECO:0007669"/>
    <property type="project" value="TreeGrafter"/>
</dbReference>
<dbReference type="KEGG" id="pgv:SL003B_3175"/>
<dbReference type="Pfam" id="PF03446">
    <property type="entry name" value="NAD_binding_2"/>
    <property type="match status" value="1"/>
</dbReference>
<evidence type="ECO:0000256" key="2">
    <source>
        <dbReference type="ARBA" id="ARBA00023027"/>
    </source>
</evidence>
<dbReference type="Gene3D" id="1.10.1040.10">
    <property type="entry name" value="N-(1-d-carboxylethyl)-l-norvaline Dehydrogenase, domain 2"/>
    <property type="match status" value="1"/>
</dbReference>
<dbReference type="Proteomes" id="UP000008130">
    <property type="component" value="Chromosome"/>
</dbReference>
<protein>
    <submittedName>
        <fullName evidence="6">Probable 6-phosphogluconate dehydrogenase protein</fullName>
    </submittedName>
</protein>
<feature type="domain" description="6-phosphogluconate dehydrogenase NADP-binding" evidence="4">
    <location>
        <begin position="3"/>
        <end position="166"/>
    </location>
</feature>
<dbReference type="HOGENOM" id="CLU_035117_1_1_5"/>
<evidence type="ECO:0000256" key="1">
    <source>
        <dbReference type="ARBA" id="ARBA00023002"/>
    </source>
</evidence>
<dbReference type="STRING" id="991905.SL003B_3175"/>
<feature type="active site" evidence="3">
    <location>
        <position position="175"/>
    </location>
</feature>
<evidence type="ECO:0000313" key="7">
    <source>
        <dbReference type="Proteomes" id="UP000008130"/>
    </source>
</evidence>
<dbReference type="InterPro" id="IPR015815">
    <property type="entry name" value="HIBADH-related"/>
</dbReference>
<dbReference type="PATRIC" id="fig|991905.3.peg.3261"/>
<gene>
    <name evidence="6" type="ordered locus">SL003B_3175</name>
</gene>
<evidence type="ECO:0000259" key="5">
    <source>
        <dbReference type="Pfam" id="PF14833"/>
    </source>
</evidence>
<dbReference type="GO" id="GO:0050661">
    <property type="term" value="F:NADP binding"/>
    <property type="evidence" value="ECO:0007669"/>
    <property type="project" value="InterPro"/>
</dbReference>
<dbReference type="EMBL" id="CP002568">
    <property type="protein sequence ID" value="ADZ71597.1"/>
    <property type="molecule type" value="Genomic_DNA"/>
</dbReference>
<dbReference type="SUPFAM" id="SSF48179">
    <property type="entry name" value="6-phosphogluconate dehydrogenase C-terminal domain-like"/>
    <property type="match status" value="1"/>
</dbReference>
<dbReference type="Pfam" id="PF14833">
    <property type="entry name" value="NAD_binding_11"/>
    <property type="match status" value="1"/>
</dbReference>
<organism evidence="6 7">
    <name type="scientific">Polymorphum gilvum (strain LMG 25793 / CGMCC 1.9160 / SL003B-26A1)</name>
    <dbReference type="NCBI Taxonomy" id="991905"/>
    <lineage>
        <taxon>Bacteria</taxon>
        <taxon>Pseudomonadati</taxon>
        <taxon>Pseudomonadota</taxon>
        <taxon>Alphaproteobacteria</taxon>
        <taxon>Rhodobacterales</taxon>
        <taxon>Paracoccaceae</taxon>
        <taxon>Polymorphum</taxon>
    </lineage>
</organism>
<sequence>METIGFIGIGNMGSPMALNLSKAGFPVVVYDVNTAKAVKFAADNGVSAASGLADLGARCSIVVTMLPDGHVVRKVMLGAADDGLAAHLKPGALVIDMSSADPIGTRELGGMLKGKSIDLIDAPVSGGVARAHDGTLTIMVGGDEPAAIERAKPVLAGMGKQIFETGPLGSGHAMKALNNYVAAAGFAAASEALIVGERFGLDQGIMVDIMRTSTGRNFATDVTLKPHVVEGAFASGFALALLAKDVKIAADLAEGLSLDMPLARTTSKMWLTARDDLEQGVDNTAAYKAWKARASR</sequence>
<dbReference type="PANTHER" id="PTHR22981">
    <property type="entry name" value="3-HYDROXYISOBUTYRATE DEHYDROGENASE-RELATED"/>
    <property type="match status" value="1"/>
</dbReference>
<evidence type="ECO:0000259" key="4">
    <source>
        <dbReference type="Pfam" id="PF03446"/>
    </source>
</evidence>
<accession>F2IXH4</accession>
<dbReference type="Gene3D" id="3.40.50.720">
    <property type="entry name" value="NAD(P)-binding Rossmann-like Domain"/>
    <property type="match status" value="1"/>
</dbReference>
<dbReference type="AlphaFoldDB" id="F2IXH4"/>
<dbReference type="InterPro" id="IPR029154">
    <property type="entry name" value="HIBADH-like_NADP-bd"/>
</dbReference>
<dbReference type="PIRSF" id="PIRSF000103">
    <property type="entry name" value="HIBADH"/>
    <property type="match status" value="1"/>
</dbReference>
<dbReference type="SUPFAM" id="SSF51735">
    <property type="entry name" value="NAD(P)-binding Rossmann-fold domains"/>
    <property type="match status" value="1"/>
</dbReference>
<evidence type="ECO:0000313" key="6">
    <source>
        <dbReference type="EMBL" id="ADZ71597.1"/>
    </source>
</evidence>
<feature type="domain" description="3-hydroxyisobutyrate dehydrogenase-like NAD-binding" evidence="5">
    <location>
        <begin position="169"/>
        <end position="289"/>
    </location>
</feature>
<dbReference type="InterPro" id="IPR008927">
    <property type="entry name" value="6-PGluconate_DH-like_C_sf"/>
</dbReference>